<dbReference type="PANTHER" id="PTHR43433">
    <property type="entry name" value="HYDROLASE, ALPHA/BETA FOLD FAMILY PROTEIN"/>
    <property type="match status" value="1"/>
</dbReference>
<accession>A0A1H7VNX1</accession>
<dbReference type="SUPFAM" id="SSF53474">
    <property type="entry name" value="alpha/beta-Hydrolases"/>
    <property type="match status" value="1"/>
</dbReference>
<evidence type="ECO:0000259" key="1">
    <source>
        <dbReference type="Pfam" id="PF00561"/>
    </source>
</evidence>
<dbReference type="InterPro" id="IPR000073">
    <property type="entry name" value="AB_hydrolase_1"/>
</dbReference>
<dbReference type="PANTHER" id="PTHR43433:SF5">
    <property type="entry name" value="AB HYDROLASE-1 DOMAIN-CONTAINING PROTEIN"/>
    <property type="match status" value="1"/>
</dbReference>
<dbReference type="Pfam" id="PF00561">
    <property type="entry name" value="Abhydrolase_1"/>
    <property type="match status" value="1"/>
</dbReference>
<evidence type="ECO:0000313" key="2">
    <source>
        <dbReference type="EMBL" id="SEM10507.1"/>
    </source>
</evidence>
<reference evidence="3" key="1">
    <citation type="submission" date="2016-10" db="EMBL/GenBank/DDBJ databases">
        <authorList>
            <person name="Varghese N."/>
        </authorList>
    </citation>
    <scope>NUCLEOTIDE SEQUENCE [LARGE SCALE GENOMIC DNA]</scope>
    <source>
        <strain evidence="3">DSM 45096 / BCRC 16803 / CGMCC 4.1857 / CIP 109030 / JCM 12277 / KCTC 19219 / NBRC 100920 / 33214</strain>
    </source>
</reference>
<evidence type="ECO:0000313" key="3">
    <source>
        <dbReference type="Proteomes" id="UP000183015"/>
    </source>
</evidence>
<feature type="domain" description="AB hydrolase-1" evidence="1">
    <location>
        <begin position="19"/>
        <end position="137"/>
    </location>
</feature>
<dbReference type="Gene3D" id="3.40.50.1820">
    <property type="entry name" value="alpha/beta hydrolase"/>
    <property type="match status" value="1"/>
</dbReference>
<dbReference type="Proteomes" id="UP000183015">
    <property type="component" value="Unassembled WGS sequence"/>
</dbReference>
<dbReference type="InterPro" id="IPR029058">
    <property type="entry name" value="AB_hydrolase_fold"/>
</dbReference>
<dbReference type="InterPro" id="IPR050471">
    <property type="entry name" value="AB_hydrolase"/>
</dbReference>
<gene>
    <name evidence="2" type="ORF">SAMN05414137_118143</name>
</gene>
<dbReference type="OrthoDB" id="9802489at2"/>
<dbReference type="GO" id="GO:0003824">
    <property type="term" value="F:catalytic activity"/>
    <property type="evidence" value="ECO:0007669"/>
    <property type="project" value="UniProtKB-ARBA"/>
</dbReference>
<dbReference type="eggNOG" id="COG2021">
    <property type="taxonomic scope" value="Bacteria"/>
</dbReference>
<dbReference type="AlphaFoldDB" id="A0A1H7VNX1"/>
<dbReference type="RefSeq" id="WP_042446199.1">
    <property type="nucleotide sequence ID" value="NZ_BBPN01000010.1"/>
</dbReference>
<name>A0A1H7VNX1_STRJI</name>
<dbReference type="PRINTS" id="PR00111">
    <property type="entry name" value="ABHYDROLASE"/>
</dbReference>
<dbReference type="EMBL" id="FOAZ01000018">
    <property type="protein sequence ID" value="SEM10507.1"/>
    <property type="molecule type" value="Genomic_DNA"/>
</dbReference>
<dbReference type="STRING" id="235985.SAMN05414137_118143"/>
<keyword evidence="3" id="KW-1185">Reference proteome</keyword>
<proteinExistence type="predicted"/>
<organism evidence="2 3">
    <name type="scientific">Streptacidiphilus jiangxiensis</name>
    <dbReference type="NCBI Taxonomy" id="235985"/>
    <lineage>
        <taxon>Bacteria</taxon>
        <taxon>Bacillati</taxon>
        <taxon>Actinomycetota</taxon>
        <taxon>Actinomycetes</taxon>
        <taxon>Kitasatosporales</taxon>
        <taxon>Streptomycetaceae</taxon>
        <taxon>Streptacidiphilus</taxon>
    </lineage>
</organism>
<protein>
    <submittedName>
        <fullName evidence="2">3-oxoadipate enol-lactonase/3-oxoadipate enol-lactonase / 4-carboxymuconolactone decarboxylase</fullName>
    </submittedName>
</protein>
<sequence length="265" mass="27197">MPTASARLHHVLAGPADAPLLVLGPSLGTSTKVWEPHLQALGLGFRTLCFDLPGHGRSPSEVVPHPEPGRTTMVDLARLVLDLVDLHGHDRFHYAGISIGGAIGGLLAARHPERVASLAMVAGAARFGDPDRWTQRAAQVRREGTGWLLEAAPGRWFGDPDTATTPRGAALLGDLVAAAPEGYAACCDAIAGYDLRPELGRIAAPTLVVAGSRDTATPPGAAEELLAGIPGAVPAVVDAGHIAATDEAPALTARLLDHLSAAAAV</sequence>